<sequence length="1060" mass="121787">MKYDFDLSLDEHTSVGKIISQINENSRVLEFGPGNGRMTNYLINEKNCEVSIVEFDTVLYDHVMSFAQNGFLGNIEEYKWVDYFAGQKFDYIIFADVLEHLTDSEEALRQARLFLAKDGEILITFPNIAHNSVLIDLFNNKLDWKQYGLLDRTHNSFYTQKGFYDLFSRLDLHVRKEDYTYAQVGQNEIETSYDQLPAEVRYSFKNRSFGEVYQYFFALRKETIAEPEQETPLNSNYNKQIQLAYSIDNSFEMEPYIFNNDNGENKVTAHTAPSATESLRIVVGKLPAIVRLSVVCENKLVPIKETNANWFNEDLFMFNHIEEEPFVIIDGKDIAGKDYTLSVDVLSEEHGTPADSELFSDLQKTKKAQYLLSRKLAFYETVDYHLSRISYKKTEEYQENVRVNIETVENNETDQQVIVKGWGFSLDDQKQLDFMLAENNNDYQVTRLLRPDVNEAFELLPNGKYGFILTIDKLQIKDTLKILLLTSANEIFPLVVSVNKQATTPFVKKVRRILGSVKREGVSQAYKNYRHRKSISTNYEMWIEKDEAAFSESLIEKTKELAFEPKISLVVPVYNVDEKWLRACVASLTHQIYSNWELCLADDASPKPHIRPLLQELSAADERIKVVFREKNGHISEATNSAIEMATGEYIGFLDNDDILANTALLEVVNALNEDNTIEFIYTDEDKLSMSGKRFDPFFKTNWNETLLLGHNYITHFVVVKRSIIEKIGGLRTEYNGSQDYDFVLRATEAAGKIHHIPRILYHWRTIETSVAMDPQSKEYAYVAGQEAIEAALERRSLSGKVSMTKNYGAYKVDFNYQNNGKVSIVYTKPLRNEQVLLNVLETTEWQDYEILLPANSEVALKDERIRYEDTDNLNELVEACLGEYVVFLAPDVSPSNSNWLTEAMNFIRLPEAGLVSGKVISSQDAVLNCGVLLKPEEETIYYEQQGLSNKTIGTYFRPALPREIYTATEDCLIIAKKDFQQLNGFDLALSDQIRGVDLSIRVYSELNRKHIFDPYFEVICEETARFSLPNGRFSELTSKHSVETLNDPYLNSNQFSIGG</sequence>
<dbReference type="EMBL" id="JAFREM010000031">
    <property type="protein sequence ID" value="MBO1308232.1"/>
    <property type="molecule type" value="Genomic_DNA"/>
</dbReference>
<organism evidence="2 3">
    <name type="scientific">Candidatus Enterococcus moelleringii</name>
    <dbReference type="NCBI Taxonomy" id="2815325"/>
    <lineage>
        <taxon>Bacteria</taxon>
        <taxon>Bacillati</taxon>
        <taxon>Bacillota</taxon>
        <taxon>Bacilli</taxon>
        <taxon>Lactobacillales</taxon>
        <taxon>Enterococcaceae</taxon>
        <taxon>Enterococcus</taxon>
    </lineage>
</organism>
<protein>
    <submittedName>
        <fullName evidence="2">Glycosyltransferase</fullName>
    </submittedName>
</protein>
<dbReference type="PANTHER" id="PTHR43685">
    <property type="entry name" value="GLYCOSYLTRANSFERASE"/>
    <property type="match status" value="1"/>
</dbReference>
<evidence type="ECO:0000259" key="1">
    <source>
        <dbReference type="Pfam" id="PF00535"/>
    </source>
</evidence>
<dbReference type="Proteomes" id="UP000664601">
    <property type="component" value="Unassembled WGS sequence"/>
</dbReference>
<dbReference type="Gene3D" id="3.90.550.10">
    <property type="entry name" value="Spore Coat Polysaccharide Biosynthesis Protein SpsA, Chain A"/>
    <property type="match status" value="2"/>
</dbReference>
<feature type="domain" description="Glycosyltransferase 2-like" evidence="1">
    <location>
        <begin position="568"/>
        <end position="729"/>
    </location>
</feature>
<evidence type="ECO:0000313" key="3">
    <source>
        <dbReference type="Proteomes" id="UP000664601"/>
    </source>
</evidence>
<gene>
    <name evidence="2" type="ORF">JZO70_18795</name>
</gene>
<dbReference type="SUPFAM" id="SSF53335">
    <property type="entry name" value="S-adenosyl-L-methionine-dependent methyltransferases"/>
    <property type="match status" value="1"/>
</dbReference>
<keyword evidence="3" id="KW-1185">Reference proteome</keyword>
<name>A0ABS3LF11_9ENTE</name>
<dbReference type="RefSeq" id="WP_207675225.1">
    <property type="nucleotide sequence ID" value="NZ_JAFREM010000031.1"/>
</dbReference>
<dbReference type="InterPro" id="IPR050834">
    <property type="entry name" value="Glycosyltransf_2"/>
</dbReference>
<dbReference type="InterPro" id="IPR001173">
    <property type="entry name" value="Glyco_trans_2-like"/>
</dbReference>
<evidence type="ECO:0000313" key="2">
    <source>
        <dbReference type="EMBL" id="MBO1308232.1"/>
    </source>
</evidence>
<reference evidence="2 3" key="1">
    <citation type="submission" date="2021-03" db="EMBL/GenBank/DDBJ databases">
        <title>Enterococcal diversity collection.</title>
        <authorList>
            <person name="Gilmore M.S."/>
            <person name="Schwartzman J."/>
            <person name="Van Tyne D."/>
            <person name="Martin M."/>
            <person name="Earl A.M."/>
            <person name="Manson A.L."/>
            <person name="Straub T."/>
            <person name="Salamzade R."/>
            <person name="Saavedra J."/>
            <person name="Lebreton F."/>
            <person name="Prichula J."/>
            <person name="Schaufler K."/>
            <person name="Gaca A."/>
            <person name="Sgardioli B."/>
            <person name="Wagenaar J."/>
            <person name="Strong T."/>
        </authorList>
    </citation>
    <scope>NUCLEOTIDE SEQUENCE [LARGE SCALE GENOMIC DNA]</scope>
    <source>
        <strain evidence="2 3">669A</strain>
    </source>
</reference>
<dbReference type="CDD" id="cd04184">
    <property type="entry name" value="GT2_RfbC_Mx_like"/>
    <property type="match status" value="1"/>
</dbReference>
<dbReference type="InterPro" id="IPR029063">
    <property type="entry name" value="SAM-dependent_MTases_sf"/>
</dbReference>
<dbReference type="CDD" id="cd02440">
    <property type="entry name" value="AdoMet_MTases"/>
    <property type="match status" value="1"/>
</dbReference>
<dbReference type="PANTHER" id="PTHR43685:SF2">
    <property type="entry name" value="GLYCOSYLTRANSFERASE 2-LIKE DOMAIN-CONTAINING PROTEIN"/>
    <property type="match status" value="1"/>
</dbReference>
<proteinExistence type="predicted"/>
<dbReference type="InterPro" id="IPR029044">
    <property type="entry name" value="Nucleotide-diphossugar_trans"/>
</dbReference>
<dbReference type="SUPFAM" id="SSF53448">
    <property type="entry name" value="Nucleotide-diphospho-sugar transferases"/>
    <property type="match status" value="2"/>
</dbReference>
<dbReference type="Pfam" id="PF13489">
    <property type="entry name" value="Methyltransf_23"/>
    <property type="match status" value="1"/>
</dbReference>
<dbReference type="Pfam" id="PF00535">
    <property type="entry name" value="Glycos_transf_2"/>
    <property type="match status" value="1"/>
</dbReference>
<comment type="caution">
    <text evidence="2">The sequence shown here is derived from an EMBL/GenBank/DDBJ whole genome shotgun (WGS) entry which is preliminary data.</text>
</comment>
<dbReference type="Gene3D" id="3.40.50.150">
    <property type="entry name" value="Vaccinia Virus protein VP39"/>
    <property type="match status" value="1"/>
</dbReference>
<accession>A0ABS3LF11</accession>